<reference evidence="1 2" key="1">
    <citation type="submission" date="2024-03" db="EMBL/GenBank/DDBJ databases">
        <title>The genome assembly and annotation of the cricket Gryllus longicercus Weissman &amp; Gray.</title>
        <authorList>
            <person name="Szrajer S."/>
            <person name="Gray D."/>
            <person name="Ylla G."/>
        </authorList>
    </citation>
    <scope>NUCLEOTIDE SEQUENCE [LARGE SCALE GENOMIC DNA]</scope>
    <source>
        <strain evidence="1">DAG 2021-001</strain>
        <tissue evidence="1">Whole body minus gut</tissue>
    </source>
</reference>
<organism evidence="1 2">
    <name type="scientific">Gryllus longicercus</name>
    <dbReference type="NCBI Taxonomy" id="2509291"/>
    <lineage>
        <taxon>Eukaryota</taxon>
        <taxon>Metazoa</taxon>
        <taxon>Ecdysozoa</taxon>
        <taxon>Arthropoda</taxon>
        <taxon>Hexapoda</taxon>
        <taxon>Insecta</taxon>
        <taxon>Pterygota</taxon>
        <taxon>Neoptera</taxon>
        <taxon>Polyneoptera</taxon>
        <taxon>Orthoptera</taxon>
        <taxon>Ensifera</taxon>
        <taxon>Gryllidea</taxon>
        <taxon>Grylloidea</taxon>
        <taxon>Gryllidae</taxon>
        <taxon>Gryllinae</taxon>
        <taxon>Gryllus</taxon>
    </lineage>
</organism>
<dbReference type="AlphaFoldDB" id="A0AAN9VNB3"/>
<sequence>MKFWPRKNRILQKRLRSCGQEYISRSGKVIPAKTQPDELCQCPQRCDEKVPTEIRAKLFEEFYKIGDHSRQNDFLMAHIKTRAVQRRSTELKIPGRNQRRVSCKYQVPLPVTLSPPLQPGQSPPGLKLVEVCQKAFMNVFAITEKRVRLQREKLIARVLQTKIPKVATAPAISAPTSTLVTFPMPMSELPVTMGTVQRRQVKVGQIGEVGLWRDEPVFESAKPKSDVDIMKPLLSLTPNQIEIWKERHHEIDLVDNFFSNQLWKPEYINTAT</sequence>
<dbReference type="PANTHER" id="PTHR10773:SF19">
    <property type="match status" value="1"/>
</dbReference>
<dbReference type="Proteomes" id="UP001378592">
    <property type="component" value="Unassembled WGS sequence"/>
</dbReference>
<comment type="caution">
    <text evidence="1">The sequence shown here is derived from an EMBL/GenBank/DDBJ whole genome shotgun (WGS) entry which is preliminary data.</text>
</comment>
<gene>
    <name evidence="1" type="ORF">R5R35_003049</name>
</gene>
<evidence type="ECO:0000313" key="1">
    <source>
        <dbReference type="EMBL" id="KAK7868180.1"/>
    </source>
</evidence>
<evidence type="ECO:0000313" key="2">
    <source>
        <dbReference type="Proteomes" id="UP001378592"/>
    </source>
</evidence>
<proteinExistence type="predicted"/>
<protein>
    <submittedName>
        <fullName evidence="1">Uncharacterized protein</fullName>
    </submittedName>
</protein>
<dbReference type="EMBL" id="JAZDUA010000099">
    <property type="protein sequence ID" value="KAK7868180.1"/>
    <property type="molecule type" value="Genomic_DNA"/>
</dbReference>
<keyword evidence="2" id="KW-1185">Reference proteome</keyword>
<name>A0AAN9VNB3_9ORTH</name>
<accession>A0AAN9VNB3</accession>
<dbReference type="PANTHER" id="PTHR10773">
    <property type="entry name" value="DNA-DIRECTED RNA POLYMERASES I, II, AND III SUBUNIT RPABC2"/>
    <property type="match status" value="1"/>
</dbReference>